<reference evidence="1 2" key="1">
    <citation type="submission" date="2023-01" db="EMBL/GenBank/DDBJ databases">
        <title>Analysis of 21 Apiospora genomes using comparative genomics revels a genus with tremendous synthesis potential of carbohydrate active enzymes and secondary metabolites.</title>
        <authorList>
            <person name="Sorensen T."/>
        </authorList>
    </citation>
    <scope>NUCLEOTIDE SEQUENCE [LARGE SCALE GENOMIC DNA]</scope>
    <source>
        <strain evidence="1 2">CBS 24483</strain>
    </source>
</reference>
<protein>
    <submittedName>
        <fullName evidence="1">Uncharacterized protein</fullName>
    </submittedName>
</protein>
<evidence type="ECO:0000313" key="2">
    <source>
        <dbReference type="Proteomes" id="UP001391051"/>
    </source>
</evidence>
<name>A0ABR1QVZ6_9PEZI</name>
<dbReference type="Proteomes" id="UP001391051">
    <property type="component" value="Unassembled WGS sequence"/>
</dbReference>
<organism evidence="1 2">
    <name type="scientific">Apiospora aurea</name>
    <dbReference type="NCBI Taxonomy" id="335848"/>
    <lineage>
        <taxon>Eukaryota</taxon>
        <taxon>Fungi</taxon>
        <taxon>Dikarya</taxon>
        <taxon>Ascomycota</taxon>
        <taxon>Pezizomycotina</taxon>
        <taxon>Sordariomycetes</taxon>
        <taxon>Xylariomycetidae</taxon>
        <taxon>Amphisphaeriales</taxon>
        <taxon>Apiosporaceae</taxon>
        <taxon>Apiospora</taxon>
    </lineage>
</organism>
<keyword evidence="2" id="KW-1185">Reference proteome</keyword>
<sequence>MSGMLFDPNDLPWGTSVATVLRFDFLHAIEQFKQTLPADYVRDSWFNVLQKQCSVLHSQFSPGPRDDDSDRVSLLYLQVLFLKGLYRSVCGDAAETCGWEKMPLMLSPHLNGLSDTSQSPFDLFGLAMTATTEEGLLARIAYGIVDRDGTAPTFITTGCLVVSRAAPR</sequence>
<dbReference type="EMBL" id="JAQQWE010000001">
    <property type="protein sequence ID" value="KAK7966496.1"/>
    <property type="molecule type" value="Genomic_DNA"/>
</dbReference>
<comment type="caution">
    <text evidence="1">The sequence shown here is derived from an EMBL/GenBank/DDBJ whole genome shotgun (WGS) entry which is preliminary data.</text>
</comment>
<gene>
    <name evidence="1" type="ORF">PG986_000773</name>
</gene>
<dbReference type="RefSeq" id="XP_066705888.1">
    <property type="nucleotide sequence ID" value="XM_066836995.1"/>
</dbReference>
<accession>A0ABR1QVZ6</accession>
<proteinExistence type="predicted"/>
<dbReference type="GeneID" id="92070057"/>
<evidence type="ECO:0000313" key="1">
    <source>
        <dbReference type="EMBL" id="KAK7966496.1"/>
    </source>
</evidence>